<gene>
    <name evidence="1" type="ORF">RhiirC2_776114</name>
</gene>
<reference evidence="1 2" key="2">
    <citation type="submission" date="2017-10" db="EMBL/GenBank/DDBJ databases">
        <title>Extensive intraspecific genome diversity in a model arbuscular mycorrhizal fungus.</title>
        <authorList>
            <person name="Chen E.C.H."/>
            <person name="Morin E."/>
            <person name="Baudet D."/>
            <person name="Noel J."/>
            <person name="Ndikumana S."/>
            <person name="Charron P."/>
            <person name="St-Onge C."/>
            <person name="Giorgi J."/>
            <person name="Grigoriev I.V."/>
            <person name="Roux C."/>
            <person name="Martin F.M."/>
            <person name="Corradi N."/>
        </authorList>
    </citation>
    <scope>NUCLEOTIDE SEQUENCE [LARGE SCALE GENOMIC DNA]</scope>
    <source>
        <strain evidence="1 2">C2</strain>
    </source>
</reference>
<protein>
    <submittedName>
        <fullName evidence="1">Uncharacterized protein</fullName>
    </submittedName>
</protein>
<name>A0A2N1NHQ8_9GLOM</name>
<evidence type="ECO:0000313" key="2">
    <source>
        <dbReference type="Proteomes" id="UP000233469"/>
    </source>
</evidence>
<comment type="caution">
    <text evidence="1">The sequence shown here is derived from an EMBL/GenBank/DDBJ whole genome shotgun (WGS) entry which is preliminary data.</text>
</comment>
<proteinExistence type="predicted"/>
<evidence type="ECO:0000313" key="1">
    <source>
        <dbReference type="EMBL" id="PKK73354.1"/>
    </source>
</evidence>
<sequence>MHQKSSITDEKIDQFEADAKQWIRDFCRLTIGNMNSANQQEGMYDYFLEEQQWVEENQKNPIIYDILCYENWQLFYHIHNTSIKYT</sequence>
<organism evidence="1 2">
    <name type="scientific">Rhizophagus irregularis</name>
    <dbReference type="NCBI Taxonomy" id="588596"/>
    <lineage>
        <taxon>Eukaryota</taxon>
        <taxon>Fungi</taxon>
        <taxon>Fungi incertae sedis</taxon>
        <taxon>Mucoromycota</taxon>
        <taxon>Glomeromycotina</taxon>
        <taxon>Glomeromycetes</taxon>
        <taxon>Glomerales</taxon>
        <taxon>Glomeraceae</taxon>
        <taxon>Rhizophagus</taxon>
    </lineage>
</organism>
<accession>A0A2N1NHQ8</accession>
<dbReference type="Proteomes" id="UP000233469">
    <property type="component" value="Unassembled WGS sequence"/>
</dbReference>
<reference evidence="1 2" key="1">
    <citation type="submission" date="2016-04" db="EMBL/GenBank/DDBJ databases">
        <title>Genome analyses suggest a sexual origin of heterokaryosis in a supposedly ancient asexual fungus.</title>
        <authorList>
            <person name="Ropars J."/>
            <person name="Sedzielewska K."/>
            <person name="Noel J."/>
            <person name="Charron P."/>
            <person name="Farinelli L."/>
            <person name="Marton T."/>
            <person name="Kruger M."/>
            <person name="Pelin A."/>
            <person name="Brachmann A."/>
            <person name="Corradi N."/>
        </authorList>
    </citation>
    <scope>NUCLEOTIDE SEQUENCE [LARGE SCALE GENOMIC DNA]</scope>
    <source>
        <strain evidence="1 2">C2</strain>
    </source>
</reference>
<dbReference type="AlphaFoldDB" id="A0A2N1NHQ8"/>
<dbReference type="EMBL" id="LLXL01000376">
    <property type="protein sequence ID" value="PKK73354.1"/>
    <property type="molecule type" value="Genomic_DNA"/>
</dbReference>